<reference evidence="9" key="1">
    <citation type="submission" date="2024-04" db="EMBL/GenBank/DDBJ databases">
        <authorList>
            <person name="Shaw F."/>
            <person name="Minotto A."/>
        </authorList>
    </citation>
    <scope>NUCLEOTIDE SEQUENCE [LARGE SCALE GENOMIC DNA]</scope>
</reference>
<comment type="subcellular location">
    <subcellularLocation>
        <location evidence="1">Membrane</location>
    </subcellularLocation>
</comment>
<comment type="similarity">
    <text evidence="2">Belongs to the FUN14 family.</text>
</comment>
<evidence type="ECO:0008006" key="10">
    <source>
        <dbReference type="Google" id="ProtNLM"/>
    </source>
</evidence>
<dbReference type="Proteomes" id="UP001497453">
    <property type="component" value="Chromosome 3"/>
</dbReference>
<feature type="transmembrane region" description="Helical" evidence="7">
    <location>
        <begin position="125"/>
        <end position="144"/>
    </location>
</feature>
<feature type="region of interest" description="Disordered" evidence="6">
    <location>
        <begin position="101"/>
        <end position="120"/>
    </location>
</feature>
<feature type="transmembrane region" description="Helical" evidence="7">
    <location>
        <begin position="74"/>
        <end position="95"/>
    </location>
</feature>
<evidence type="ECO:0000256" key="6">
    <source>
        <dbReference type="SAM" id="MobiDB-lite"/>
    </source>
</evidence>
<name>A0ABP1DAN8_9APHY</name>
<keyword evidence="9" id="KW-1185">Reference proteome</keyword>
<feature type="compositionally biased region" description="Pro residues" evidence="6">
    <location>
        <begin position="107"/>
        <end position="120"/>
    </location>
</feature>
<evidence type="ECO:0000313" key="8">
    <source>
        <dbReference type="EMBL" id="CAL1704905.1"/>
    </source>
</evidence>
<accession>A0ABP1DAN8</accession>
<organism evidence="8 9">
    <name type="scientific">Somion occarium</name>
    <dbReference type="NCBI Taxonomy" id="3059160"/>
    <lineage>
        <taxon>Eukaryota</taxon>
        <taxon>Fungi</taxon>
        <taxon>Dikarya</taxon>
        <taxon>Basidiomycota</taxon>
        <taxon>Agaricomycotina</taxon>
        <taxon>Agaricomycetes</taxon>
        <taxon>Polyporales</taxon>
        <taxon>Cerrenaceae</taxon>
        <taxon>Somion</taxon>
    </lineage>
</organism>
<dbReference type="EMBL" id="OZ037946">
    <property type="protein sequence ID" value="CAL1704905.1"/>
    <property type="molecule type" value="Genomic_DNA"/>
</dbReference>
<evidence type="ECO:0000256" key="2">
    <source>
        <dbReference type="ARBA" id="ARBA00009160"/>
    </source>
</evidence>
<dbReference type="PANTHER" id="PTHR21346">
    <property type="entry name" value="FUN14 DOMAIN CONTAINING"/>
    <property type="match status" value="1"/>
</dbReference>
<evidence type="ECO:0000256" key="3">
    <source>
        <dbReference type="ARBA" id="ARBA00022692"/>
    </source>
</evidence>
<evidence type="ECO:0000256" key="4">
    <source>
        <dbReference type="ARBA" id="ARBA00022989"/>
    </source>
</evidence>
<evidence type="ECO:0000256" key="1">
    <source>
        <dbReference type="ARBA" id="ARBA00004370"/>
    </source>
</evidence>
<keyword evidence="4 7" id="KW-1133">Transmembrane helix</keyword>
<dbReference type="InterPro" id="IPR007014">
    <property type="entry name" value="FUN14"/>
</dbReference>
<evidence type="ECO:0000256" key="5">
    <source>
        <dbReference type="ARBA" id="ARBA00023136"/>
    </source>
</evidence>
<protein>
    <recommendedName>
        <fullName evidence="10">FUN14 family protein</fullName>
    </recommendedName>
</protein>
<evidence type="ECO:0000313" key="9">
    <source>
        <dbReference type="Proteomes" id="UP001497453"/>
    </source>
</evidence>
<feature type="transmembrane region" description="Helical" evidence="7">
    <location>
        <begin position="151"/>
        <end position="171"/>
    </location>
</feature>
<proteinExistence type="inferred from homology"/>
<keyword evidence="5 7" id="KW-0472">Membrane</keyword>
<keyword evidence="3 7" id="KW-0812">Transmembrane</keyword>
<gene>
    <name evidence="8" type="ORF">GFSPODELE1_LOCUS5193</name>
</gene>
<sequence length="232" mass="25318">MIYLSLSSQLRAACIQPAISLRIQRSGFRTLSFGSSKLYHNTFSSFSRFSISSTPPSASRLEDAPMSSLRYRKLYQAAGLAGLGLGLSLFGTSIVHCEPVPSSDPVTAPPRPPDDPLPPPPQSSVNFYELTFGTVCGICAGVFVKKGAKMLAFVLGGVFVLLQYLNSLNLLRVNWTNMGQRFENAFYTRDAQGVRRPPNVGSLFRWIVDFLTSDFQPRASFIAGLALGLRIG</sequence>
<dbReference type="Pfam" id="PF04930">
    <property type="entry name" value="FUN14"/>
    <property type="match status" value="1"/>
</dbReference>
<evidence type="ECO:0000256" key="7">
    <source>
        <dbReference type="SAM" id="Phobius"/>
    </source>
</evidence>
<dbReference type="PANTHER" id="PTHR21346:SF10">
    <property type="entry name" value="TRANSMEMBRANE PROTEIN"/>
    <property type="match status" value="1"/>
</dbReference>